<sequence length="315" mass="33744">MSDHIPMRVAVVGATGHQGGATARLLAGRGHPVRTLSRRPGADRPALPGVLVIDGDLGRQEDVHRLFDGATHAVVTMPLVYEAEKVMRYAQHLAKAARESRLRRIVYNANTRMPSGTTRLAAFETRRLAETVLREGLADCGAELVVLRPPVYLDNLFSPWNGPALVDDGVLAYPLPEDSPVAWLSLSDLAGAVAAALTAEGVGGRSFDIGGARSLTGAELAEAFGRGLGRTVEYRPLGPEVFERTLARILGPASAHGVAGVYHFMAGRTEPLLMADDGGEWTKALDTAPAPVEEWVARQPWRTWSERPAQTAEPA</sequence>
<keyword evidence="5" id="KW-1185">Reference proteome</keyword>
<dbReference type="InterPro" id="IPR036291">
    <property type="entry name" value="NAD(P)-bd_dom_sf"/>
</dbReference>
<dbReference type="Proteomes" id="UP001501147">
    <property type="component" value="Unassembled WGS sequence"/>
</dbReference>
<evidence type="ECO:0000259" key="3">
    <source>
        <dbReference type="Pfam" id="PF05368"/>
    </source>
</evidence>
<dbReference type="EMBL" id="BAABJV010000034">
    <property type="protein sequence ID" value="GAA4797572.1"/>
    <property type="molecule type" value="Genomic_DNA"/>
</dbReference>
<gene>
    <name evidence="4" type="ORF">GCM10023329_58280</name>
</gene>
<feature type="domain" description="NmrA-like" evidence="3">
    <location>
        <begin position="8"/>
        <end position="244"/>
    </location>
</feature>
<keyword evidence="2" id="KW-0521">NADP</keyword>
<dbReference type="InterPro" id="IPR008030">
    <property type="entry name" value="NmrA-like"/>
</dbReference>
<dbReference type="Gene3D" id="3.40.50.720">
    <property type="entry name" value="NAD(P)-binding Rossmann-like Domain"/>
    <property type="match status" value="1"/>
</dbReference>
<dbReference type="PANTHER" id="PTHR42748">
    <property type="entry name" value="NITROGEN METABOLITE REPRESSION PROTEIN NMRA FAMILY MEMBER"/>
    <property type="match status" value="1"/>
</dbReference>
<name>A0ABP9BP28_9ACTN</name>
<dbReference type="RefSeq" id="WP_345616509.1">
    <property type="nucleotide sequence ID" value="NZ_BAABJV010000034.1"/>
</dbReference>
<comment type="similarity">
    <text evidence="1">Belongs to the NmrA-type oxidoreductase family.</text>
</comment>
<organism evidence="4 5">
    <name type="scientific">Streptomyces sanyensis</name>
    <dbReference type="NCBI Taxonomy" id="568869"/>
    <lineage>
        <taxon>Bacteria</taxon>
        <taxon>Bacillati</taxon>
        <taxon>Actinomycetota</taxon>
        <taxon>Actinomycetes</taxon>
        <taxon>Kitasatosporales</taxon>
        <taxon>Streptomycetaceae</taxon>
        <taxon>Streptomyces</taxon>
    </lineage>
</organism>
<evidence type="ECO:0000256" key="2">
    <source>
        <dbReference type="ARBA" id="ARBA00022857"/>
    </source>
</evidence>
<dbReference type="InterPro" id="IPR051164">
    <property type="entry name" value="NmrA-like_oxidored"/>
</dbReference>
<dbReference type="PANTHER" id="PTHR42748:SF7">
    <property type="entry name" value="NMRA LIKE REDOX SENSOR 1-RELATED"/>
    <property type="match status" value="1"/>
</dbReference>
<dbReference type="Pfam" id="PF05368">
    <property type="entry name" value="NmrA"/>
    <property type="match status" value="1"/>
</dbReference>
<evidence type="ECO:0000256" key="1">
    <source>
        <dbReference type="ARBA" id="ARBA00006328"/>
    </source>
</evidence>
<dbReference type="SUPFAM" id="SSF51735">
    <property type="entry name" value="NAD(P)-binding Rossmann-fold domains"/>
    <property type="match status" value="1"/>
</dbReference>
<reference evidence="5" key="1">
    <citation type="journal article" date="2019" name="Int. J. Syst. Evol. Microbiol.">
        <title>The Global Catalogue of Microorganisms (GCM) 10K type strain sequencing project: providing services to taxonomists for standard genome sequencing and annotation.</title>
        <authorList>
            <consortium name="The Broad Institute Genomics Platform"/>
            <consortium name="The Broad Institute Genome Sequencing Center for Infectious Disease"/>
            <person name="Wu L."/>
            <person name="Ma J."/>
        </authorList>
    </citation>
    <scope>NUCLEOTIDE SEQUENCE [LARGE SCALE GENOMIC DNA]</scope>
    <source>
        <strain evidence="5">JCM 18324</strain>
    </source>
</reference>
<evidence type="ECO:0000313" key="4">
    <source>
        <dbReference type="EMBL" id="GAA4797572.1"/>
    </source>
</evidence>
<accession>A0ABP9BP28</accession>
<protein>
    <recommendedName>
        <fullName evidence="3">NmrA-like domain-containing protein</fullName>
    </recommendedName>
</protein>
<proteinExistence type="inferred from homology"/>
<evidence type="ECO:0000313" key="5">
    <source>
        <dbReference type="Proteomes" id="UP001501147"/>
    </source>
</evidence>
<comment type="caution">
    <text evidence="4">The sequence shown here is derived from an EMBL/GenBank/DDBJ whole genome shotgun (WGS) entry which is preliminary data.</text>
</comment>